<feature type="transmembrane region" description="Helical" evidence="8">
    <location>
        <begin position="191"/>
        <end position="213"/>
    </location>
</feature>
<dbReference type="PANTHER" id="PTHR14969:SF62">
    <property type="entry name" value="DECAPRENYLPHOSPHORYL-5-PHOSPHORIBOSE PHOSPHATASE RV3807C-RELATED"/>
    <property type="match status" value="1"/>
</dbReference>
<organism evidence="10 11">
    <name type="scientific">Williamsia serinedens</name>
    <dbReference type="NCBI Taxonomy" id="391736"/>
    <lineage>
        <taxon>Bacteria</taxon>
        <taxon>Bacillati</taxon>
        <taxon>Actinomycetota</taxon>
        <taxon>Actinomycetes</taxon>
        <taxon>Mycobacteriales</taxon>
        <taxon>Nocardiaceae</taxon>
        <taxon>Williamsia</taxon>
    </lineage>
</organism>
<keyword evidence="5 8" id="KW-1133">Transmembrane helix</keyword>
<dbReference type="PANTHER" id="PTHR14969">
    <property type="entry name" value="SPHINGOSINE-1-PHOSPHATE PHOSPHOHYDROLASE"/>
    <property type="match status" value="1"/>
</dbReference>
<evidence type="ECO:0000256" key="6">
    <source>
        <dbReference type="ARBA" id="ARBA00023136"/>
    </source>
</evidence>
<keyword evidence="3 8" id="KW-0812">Transmembrane</keyword>
<name>A0ABT1H0D0_9NOCA</name>
<protein>
    <submittedName>
        <fullName evidence="10">Undecaprenyl-diphosphatase</fullName>
    </submittedName>
</protein>
<dbReference type="SMART" id="SM00014">
    <property type="entry name" value="acidPPc"/>
    <property type="match status" value="1"/>
</dbReference>
<feature type="domain" description="Phosphatidic acid phosphatase type 2/haloperoxidase" evidence="9">
    <location>
        <begin position="94"/>
        <end position="206"/>
    </location>
</feature>
<evidence type="ECO:0000256" key="7">
    <source>
        <dbReference type="SAM" id="MobiDB-lite"/>
    </source>
</evidence>
<feature type="transmembrane region" description="Helical" evidence="8">
    <location>
        <begin position="134"/>
        <end position="153"/>
    </location>
</feature>
<reference evidence="10 11" key="1">
    <citation type="submission" date="2022-06" db="EMBL/GenBank/DDBJ databases">
        <title>Genomic Encyclopedia of Archaeal and Bacterial Type Strains, Phase II (KMG-II): from individual species to whole genera.</title>
        <authorList>
            <person name="Goeker M."/>
        </authorList>
    </citation>
    <scope>NUCLEOTIDE SEQUENCE [LARGE SCALE GENOMIC DNA]</scope>
    <source>
        <strain evidence="10 11">DSM 45037</strain>
    </source>
</reference>
<sequence length="249" mass="26088">MNPGSTRDTPSRHVVSTLALAAVWLLGLVITAHHNPVAAIDTSVWEWWAGHRSPGTTAVVSALTVMFSPVWIGIWTVIAAGFLAVVDRSVLRAAQVMATVVAVGAVCEIVKLAVGRARPPVASQIGGPELSLSFPSGHVSGTAALAIGFAVVVTARSTRARRVAAIAIALAVTVVAAVTRLYLELHWLTDVVAAMVLAGALAAIVPTVVTAALSRLGTHVPERIHPYVDPSRTREPTTEEESARWTVTQ</sequence>
<dbReference type="Gene3D" id="1.20.144.10">
    <property type="entry name" value="Phosphatidic acid phosphatase type 2/haloperoxidase"/>
    <property type="match status" value="1"/>
</dbReference>
<comment type="subcellular location">
    <subcellularLocation>
        <location evidence="1">Cell membrane</location>
        <topology evidence="1">Multi-pass membrane protein</topology>
    </subcellularLocation>
</comment>
<feature type="compositionally biased region" description="Basic and acidic residues" evidence="7">
    <location>
        <begin position="224"/>
        <end position="243"/>
    </location>
</feature>
<dbReference type="SUPFAM" id="SSF48317">
    <property type="entry name" value="Acid phosphatase/Vanadium-dependent haloperoxidase"/>
    <property type="match status" value="1"/>
</dbReference>
<accession>A0ABT1H0D0</accession>
<dbReference type="Proteomes" id="UP001205740">
    <property type="component" value="Unassembled WGS sequence"/>
</dbReference>
<evidence type="ECO:0000256" key="5">
    <source>
        <dbReference type="ARBA" id="ARBA00022989"/>
    </source>
</evidence>
<feature type="transmembrane region" description="Helical" evidence="8">
    <location>
        <begin position="93"/>
        <end position="114"/>
    </location>
</feature>
<dbReference type="InterPro" id="IPR000326">
    <property type="entry name" value="PAP2/HPO"/>
</dbReference>
<dbReference type="InterPro" id="IPR036938">
    <property type="entry name" value="PAP2/HPO_sf"/>
</dbReference>
<dbReference type="EMBL" id="JAMTCG010000003">
    <property type="protein sequence ID" value="MCP2160591.1"/>
    <property type="molecule type" value="Genomic_DNA"/>
</dbReference>
<gene>
    <name evidence="10" type="ORF">LX12_001778</name>
</gene>
<evidence type="ECO:0000256" key="2">
    <source>
        <dbReference type="ARBA" id="ARBA00022475"/>
    </source>
</evidence>
<keyword evidence="11" id="KW-1185">Reference proteome</keyword>
<evidence type="ECO:0000259" key="9">
    <source>
        <dbReference type="SMART" id="SM00014"/>
    </source>
</evidence>
<dbReference type="Pfam" id="PF01569">
    <property type="entry name" value="PAP2"/>
    <property type="match status" value="1"/>
</dbReference>
<dbReference type="RefSeq" id="WP_253654172.1">
    <property type="nucleotide sequence ID" value="NZ_BAAAOE010000003.1"/>
</dbReference>
<evidence type="ECO:0000256" key="3">
    <source>
        <dbReference type="ARBA" id="ARBA00022692"/>
    </source>
</evidence>
<keyword evidence="4" id="KW-0378">Hydrolase</keyword>
<keyword evidence="2" id="KW-1003">Cell membrane</keyword>
<feature type="transmembrane region" description="Helical" evidence="8">
    <location>
        <begin position="165"/>
        <end position="185"/>
    </location>
</feature>
<evidence type="ECO:0000313" key="11">
    <source>
        <dbReference type="Proteomes" id="UP001205740"/>
    </source>
</evidence>
<evidence type="ECO:0000256" key="1">
    <source>
        <dbReference type="ARBA" id="ARBA00004651"/>
    </source>
</evidence>
<keyword evidence="6 8" id="KW-0472">Membrane</keyword>
<evidence type="ECO:0000256" key="8">
    <source>
        <dbReference type="SAM" id="Phobius"/>
    </source>
</evidence>
<comment type="caution">
    <text evidence="10">The sequence shown here is derived from an EMBL/GenBank/DDBJ whole genome shotgun (WGS) entry which is preliminary data.</text>
</comment>
<evidence type="ECO:0000313" key="10">
    <source>
        <dbReference type="EMBL" id="MCP2160591.1"/>
    </source>
</evidence>
<proteinExistence type="predicted"/>
<evidence type="ECO:0000256" key="4">
    <source>
        <dbReference type="ARBA" id="ARBA00022801"/>
    </source>
</evidence>
<feature type="region of interest" description="Disordered" evidence="7">
    <location>
        <begin position="224"/>
        <end position="249"/>
    </location>
</feature>
<feature type="transmembrane region" description="Helical" evidence="8">
    <location>
        <begin position="63"/>
        <end position="86"/>
    </location>
</feature>